<accession>A0ABY3ZQA3</accession>
<dbReference type="Proteomes" id="UP000831019">
    <property type="component" value="Plasmid pDSM109990_b"/>
</dbReference>
<dbReference type="SUPFAM" id="SSF51735">
    <property type="entry name" value="NAD(P)-binding Rossmann-fold domains"/>
    <property type="match status" value="1"/>
</dbReference>
<evidence type="ECO:0000313" key="3">
    <source>
        <dbReference type="Proteomes" id="UP000831019"/>
    </source>
</evidence>
<dbReference type="EC" id="1.1.1.311" evidence="2"/>
<dbReference type="GO" id="GO:0018449">
    <property type="term" value="F:1-phenylethanol dehydrogenase activity"/>
    <property type="evidence" value="ECO:0007669"/>
    <property type="project" value="UniProtKB-EC"/>
</dbReference>
<sequence>MTQSSLPRHAVVTGGAHNIGLGIARRLQEDGWRVFVLDIQEPEDATLRADAQLVDLSDPVATTAALEHVLKNGPVTCLINNVGIVKPAPFDAVELSDFDRIMHLNLRPSILAAKLLVPGMRTAGGGRIVMNTSRVTKGKIDRTLYSASKGAIQSMARTWALELARDGITVNCVAPGPIATSAFWENNPKDAPETRAIVDAVPMGRMGTPEDVAQAVSFFADPRSSFITGQTVFVCGGTAVG</sequence>
<dbReference type="PRINTS" id="PR00080">
    <property type="entry name" value="SDRFAMILY"/>
</dbReference>
<keyword evidence="3" id="KW-1185">Reference proteome</keyword>
<dbReference type="InterPro" id="IPR002347">
    <property type="entry name" value="SDR_fam"/>
</dbReference>
<dbReference type="Pfam" id="PF13561">
    <property type="entry name" value="adh_short_C2"/>
    <property type="match status" value="1"/>
</dbReference>
<comment type="similarity">
    <text evidence="1">Belongs to the short-chain dehydrogenases/reductases (SDR) family.</text>
</comment>
<dbReference type="PANTHER" id="PTHR42760">
    <property type="entry name" value="SHORT-CHAIN DEHYDROGENASES/REDUCTASES FAMILY MEMBER"/>
    <property type="match status" value="1"/>
</dbReference>
<evidence type="ECO:0000256" key="1">
    <source>
        <dbReference type="ARBA" id="ARBA00006484"/>
    </source>
</evidence>
<gene>
    <name evidence="2" type="primary">ped</name>
    <name evidence="2" type="ORF">DSM109990_03703</name>
</gene>
<dbReference type="RefSeq" id="WP_317406535.1">
    <property type="nucleotide sequence ID" value="NZ_CP136698.1"/>
</dbReference>
<proteinExistence type="inferred from homology"/>
<dbReference type="PRINTS" id="PR00081">
    <property type="entry name" value="GDHRDH"/>
</dbReference>
<organism evidence="2 3">
    <name type="scientific">Sulfitobacter dubius</name>
    <dbReference type="NCBI Taxonomy" id="218673"/>
    <lineage>
        <taxon>Bacteria</taxon>
        <taxon>Pseudomonadati</taxon>
        <taxon>Pseudomonadota</taxon>
        <taxon>Alphaproteobacteria</taxon>
        <taxon>Rhodobacterales</taxon>
        <taxon>Roseobacteraceae</taxon>
        <taxon>Sulfitobacter</taxon>
    </lineage>
</organism>
<keyword evidence="2" id="KW-0614">Plasmid</keyword>
<dbReference type="PANTHER" id="PTHR42760:SF129">
    <property type="entry name" value="OXIDOREDUCTASE"/>
    <property type="match status" value="1"/>
</dbReference>
<evidence type="ECO:0000313" key="2">
    <source>
        <dbReference type="EMBL" id="UOA16817.1"/>
    </source>
</evidence>
<protein>
    <submittedName>
        <fullName evidence="2">(S)-1-Phenylethanol dehydrogenase</fullName>
        <ecNumber evidence="2">1.1.1.311</ecNumber>
    </submittedName>
</protein>
<dbReference type="EMBL" id="CP085146">
    <property type="protein sequence ID" value="UOA16817.1"/>
    <property type="molecule type" value="Genomic_DNA"/>
</dbReference>
<dbReference type="Gene3D" id="3.40.50.720">
    <property type="entry name" value="NAD(P)-binding Rossmann-like Domain"/>
    <property type="match status" value="1"/>
</dbReference>
<geneLocation type="plasmid" evidence="2 3">
    <name>pDSM109990_b</name>
</geneLocation>
<name>A0ABY3ZQA3_9RHOB</name>
<keyword evidence="2" id="KW-0560">Oxidoreductase</keyword>
<dbReference type="InterPro" id="IPR036291">
    <property type="entry name" value="NAD(P)-bd_dom_sf"/>
</dbReference>
<reference evidence="3" key="1">
    <citation type="journal article" date="2022" name="Microorganisms">
        <title>Beyond the ABCs#Discovery of Three New Plasmid Types in Rhodobacterales (RepQ, RepY, RepW).</title>
        <authorList>
            <person name="Freese H.M."/>
            <person name="Ringel V."/>
            <person name="Overmann J."/>
            <person name="Petersen J."/>
        </authorList>
    </citation>
    <scope>NUCLEOTIDE SEQUENCE [LARGE SCALE GENOMIC DNA]</scope>
    <source>
        <strain evidence="3">DSM 109990</strain>
        <plasmid evidence="3">pDSM109990_b</plasmid>
    </source>
</reference>
<dbReference type="CDD" id="cd05233">
    <property type="entry name" value="SDR_c"/>
    <property type="match status" value="1"/>
</dbReference>